<keyword evidence="4" id="KW-1185">Reference proteome</keyword>
<feature type="chain" id="PRO_5009213952" description="Calcineurin-like phosphoesterase domain-containing protein" evidence="1">
    <location>
        <begin position="22"/>
        <end position="592"/>
    </location>
</feature>
<sequence length="592" mass="66350">MKNWFCYALLMLTGLTNMVNANGAPDVPASPLQIAFLADIHLHDPYQAAEGLNAESLPRDPVTQQPLLLRSMNAQLHSTRLFNENYWVLRAALTDIARRGIKLVALPGDFSDDGQPANVKALNRLLNDYAERYGMRFYAINGNHDPVRPFSRPGGKKDFLAAGGSELAVVSRHHADCVARRTPYCTDELQEWGYAEIADTLSAHGFLPHPDDMWFETPFGTTDFTQRHWQWCDDDNVSDSCIAMPDMSYVAEPVEGIWLLAIDANVYEPTGKLSDGQFKGSGNAGYNALINAKPGLLSWITDVARRARQQHKKLIAFSHFPMADFYDHKAQEMAAIFGPGAMQMARIPSEDTTTALAATGVKLHFAGHMHLYDVAVSRHKNLLNVQVPSLAAYQPGYTVITLSQQQNTAQIDTVLINDVPDFTRWFALYQKEWQARRAGSVSPWHADILDVTSYGDFTDAHLRQVIRQRYLPREWPAAIATLFAQHTINEVLVSTGCSLAEESRSHYLQPYLPMNALHLADDFYRARNAGAMATFSLPVAFYLRMAELLSTRQCSNPTTFTEPQQLRRLLMLISESVTRSPGDPQHIEYAFD</sequence>
<dbReference type="SUPFAM" id="SSF56300">
    <property type="entry name" value="Metallo-dependent phosphatases"/>
    <property type="match status" value="1"/>
</dbReference>
<name>A0A1E8F8N9_9ALTE</name>
<feature type="signal peptide" evidence="1">
    <location>
        <begin position="1"/>
        <end position="21"/>
    </location>
</feature>
<dbReference type="EMBL" id="MJIC01000020">
    <property type="protein sequence ID" value="OFI32284.1"/>
    <property type="molecule type" value="Genomic_DNA"/>
</dbReference>
<dbReference type="Proteomes" id="UP000176037">
    <property type="component" value="Unassembled WGS sequence"/>
</dbReference>
<dbReference type="OrthoDB" id="5695107at2"/>
<comment type="caution">
    <text evidence="3">The sequence shown here is derived from an EMBL/GenBank/DDBJ whole genome shotgun (WGS) entry which is preliminary data.</text>
</comment>
<dbReference type="Pfam" id="PF00149">
    <property type="entry name" value="Metallophos"/>
    <property type="match status" value="1"/>
</dbReference>
<accession>A0A1E8F8N9</accession>
<evidence type="ECO:0000259" key="2">
    <source>
        <dbReference type="Pfam" id="PF00149"/>
    </source>
</evidence>
<protein>
    <recommendedName>
        <fullName evidence="2">Calcineurin-like phosphoesterase domain-containing protein</fullName>
    </recommendedName>
</protein>
<evidence type="ECO:0000313" key="4">
    <source>
        <dbReference type="Proteomes" id="UP000176037"/>
    </source>
</evidence>
<evidence type="ECO:0000313" key="3">
    <source>
        <dbReference type="EMBL" id="OFI32284.1"/>
    </source>
</evidence>
<gene>
    <name evidence="3" type="ORF">BFC17_07480</name>
</gene>
<evidence type="ECO:0000256" key="1">
    <source>
        <dbReference type="SAM" id="SignalP"/>
    </source>
</evidence>
<dbReference type="AlphaFoldDB" id="A0A1E8F8N9"/>
<dbReference type="GO" id="GO:0016787">
    <property type="term" value="F:hydrolase activity"/>
    <property type="evidence" value="ECO:0007669"/>
    <property type="project" value="InterPro"/>
</dbReference>
<dbReference type="InterPro" id="IPR004843">
    <property type="entry name" value="Calcineurin-like_PHP"/>
</dbReference>
<feature type="domain" description="Calcineurin-like phosphoesterase" evidence="2">
    <location>
        <begin position="33"/>
        <end position="370"/>
    </location>
</feature>
<proteinExistence type="predicted"/>
<dbReference type="Gene3D" id="3.60.21.10">
    <property type="match status" value="2"/>
</dbReference>
<keyword evidence="1" id="KW-0732">Signal</keyword>
<reference evidence="3 4" key="1">
    <citation type="submission" date="2016-09" db="EMBL/GenBank/DDBJ databases">
        <title>Alteromonas lipolytica, a new species isolated from sea water.</title>
        <authorList>
            <person name="Wu Y.-H."/>
            <person name="Cheng H."/>
            <person name="Xu X.-W."/>
        </authorList>
    </citation>
    <scope>NUCLEOTIDE SEQUENCE [LARGE SCALE GENOMIC DNA]</scope>
    <source>
        <strain evidence="3 4">JW12</strain>
    </source>
</reference>
<dbReference type="STRING" id="1856405.BFC17_07480"/>
<dbReference type="InterPro" id="IPR029052">
    <property type="entry name" value="Metallo-depent_PP-like"/>
</dbReference>
<dbReference type="RefSeq" id="WP_070178529.1">
    <property type="nucleotide sequence ID" value="NZ_BMJR01000013.1"/>
</dbReference>
<organism evidence="3 4">
    <name type="scientific">Alteromonas lipolytica</name>
    <dbReference type="NCBI Taxonomy" id="1856405"/>
    <lineage>
        <taxon>Bacteria</taxon>
        <taxon>Pseudomonadati</taxon>
        <taxon>Pseudomonadota</taxon>
        <taxon>Gammaproteobacteria</taxon>
        <taxon>Alteromonadales</taxon>
        <taxon>Alteromonadaceae</taxon>
        <taxon>Alteromonas/Salinimonas group</taxon>
        <taxon>Alteromonas</taxon>
    </lineage>
</organism>